<name>A0AAV3RKC7_LITER</name>
<sequence>MLLDWEGFGSLEEDTQPSLSKASCILHAEGCTKCCGDVIEELLGSNQATLIYNMKVLEETVNREKKVQNQVSLSSCFQR</sequence>
<accession>A0AAV3RKC7</accession>
<dbReference type="EMBL" id="BAABME010010378">
    <property type="protein sequence ID" value="GAA0178067.1"/>
    <property type="molecule type" value="Genomic_DNA"/>
</dbReference>
<keyword evidence="2" id="KW-1185">Reference proteome</keyword>
<comment type="caution">
    <text evidence="1">The sequence shown here is derived from an EMBL/GenBank/DDBJ whole genome shotgun (WGS) entry which is preliminary data.</text>
</comment>
<evidence type="ECO:0000313" key="1">
    <source>
        <dbReference type="EMBL" id="GAA0178067.1"/>
    </source>
</evidence>
<protein>
    <submittedName>
        <fullName evidence="1">Uncharacterized protein</fullName>
    </submittedName>
</protein>
<evidence type="ECO:0000313" key="2">
    <source>
        <dbReference type="Proteomes" id="UP001454036"/>
    </source>
</evidence>
<organism evidence="1 2">
    <name type="scientific">Lithospermum erythrorhizon</name>
    <name type="common">Purple gromwell</name>
    <name type="synonym">Lithospermum officinale var. erythrorhizon</name>
    <dbReference type="NCBI Taxonomy" id="34254"/>
    <lineage>
        <taxon>Eukaryota</taxon>
        <taxon>Viridiplantae</taxon>
        <taxon>Streptophyta</taxon>
        <taxon>Embryophyta</taxon>
        <taxon>Tracheophyta</taxon>
        <taxon>Spermatophyta</taxon>
        <taxon>Magnoliopsida</taxon>
        <taxon>eudicotyledons</taxon>
        <taxon>Gunneridae</taxon>
        <taxon>Pentapetalae</taxon>
        <taxon>asterids</taxon>
        <taxon>lamiids</taxon>
        <taxon>Boraginales</taxon>
        <taxon>Boraginaceae</taxon>
        <taxon>Boraginoideae</taxon>
        <taxon>Lithospermeae</taxon>
        <taxon>Lithospermum</taxon>
    </lineage>
</organism>
<gene>
    <name evidence="1" type="ORF">LIER_29785</name>
</gene>
<reference evidence="1 2" key="1">
    <citation type="submission" date="2024-01" db="EMBL/GenBank/DDBJ databases">
        <title>The complete chloroplast genome sequence of Lithospermum erythrorhizon: insights into the phylogenetic relationship among Boraginaceae species and the maternal lineages of purple gromwells.</title>
        <authorList>
            <person name="Okada T."/>
            <person name="Watanabe K."/>
        </authorList>
    </citation>
    <scope>NUCLEOTIDE SEQUENCE [LARGE SCALE GENOMIC DNA]</scope>
</reference>
<proteinExistence type="predicted"/>
<dbReference type="AlphaFoldDB" id="A0AAV3RKC7"/>
<dbReference type="Proteomes" id="UP001454036">
    <property type="component" value="Unassembled WGS sequence"/>
</dbReference>